<feature type="domain" description="HAMP" evidence="10">
    <location>
        <begin position="346"/>
        <end position="398"/>
    </location>
</feature>
<name>A0ABT8AZY6_9NEIS</name>
<keyword evidence="4 8" id="KW-0472">Membrane</keyword>
<dbReference type="SMART" id="SM00283">
    <property type="entry name" value="MA"/>
    <property type="match status" value="1"/>
</dbReference>
<keyword evidence="12" id="KW-1185">Reference proteome</keyword>
<gene>
    <name evidence="11" type="ORF">QWZ03_01285</name>
</gene>
<evidence type="ECO:0000256" key="5">
    <source>
        <dbReference type="ARBA" id="ARBA00023224"/>
    </source>
</evidence>
<organism evidence="11 12">
    <name type="scientific">Chitinimonas viridis</name>
    <dbReference type="NCBI Taxonomy" id="664880"/>
    <lineage>
        <taxon>Bacteria</taxon>
        <taxon>Pseudomonadati</taxon>
        <taxon>Pseudomonadota</taxon>
        <taxon>Betaproteobacteria</taxon>
        <taxon>Neisseriales</taxon>
        <taxon>Chitinibacteraceae</taxon>
        <taxon>Chitinimonas</taxon>
    </lineage>
</organism>
<reference evidence="11" key="2">
    <citation type="submission" date="2023-06" db="EMBL/GenBank/DDBJ databases">
        <authorList>
            <person name="Lucena T."/>
            <person name="Sun Q."/>
        </authorList>
    </citation>
    <scope>NUCLEOTIDE SEQUENCE</scope>
    <source>
        <strain evidence="11">CECT 7703</strain>
    </source>
</reference>
<evidence type="ECO:0000259" key="9">
    <source>
        <dbReference type="PROSITE" id="PS50111"/>
    </source>
</evidence>
<dbReference type="RefSeq" id="WP_290331072.1">
    <property type="nucleotide sequence ID" value="NZ_JAUFPU010000001.1"/>
</dbReference>
<dbReference type="PRINTS" id="PR00260">
    <property type="entry name" value="CHEMTRNSDUCR"/>
</dbReference>
<dbReference type="Pfam" id="PF00015">
    <property type="entry name" value="MCPsignal"/>
    <property type="match status" value="1"/>
</dbReference>
<dbReference type="EMBL" id="JAUFPU010000001">
    <property type="protein sequence ID" value="MDN3575406.1"/>
    <property type="molecule type" value="Genomic_DNA"/>
</dbReference>
<proteinExistence type="inferred from homology"/>
<dbReference type="Proteomes" id="UP001180081">
    <property type="component" value="Unassembled WGS sequence"/>
</dbReference>
<comment type="caution">
    <text evidence="11">The sequence shown here is derived from an EMBL/GenBank/DDBJ whole genome shotgun (WGS) entry which is preliminary data.</text>
</comment>
<dbReference type="InterPro" id="IPR004089">
    <property type="entry name" value="MCPsignal_dom"/>
</dbReference>
<feature type="transmembrane region" description="Helical" evidence="8">
    <location>
        <begin position="323"/>
        <end position="345"/>
    </location>
</feature>
<evidence type="ECO:0000256" key="7">
    <source>
        <dbReference type="PROSITE-ProRule" id="PRU00284"/>
    </source>
</evidence>
<comment type="similarity">
    <text evidence="6">Belongs to the methyl-accepting chemotaxis (MCP) protein family.</text>
</comment>
<sequence>MFSTLLRPAIKLSRALSYRRKFLLIFLVSVLPGLFLLINAAIHSYADIQRDQAELAGAEYVKTLTPLANAIASHRGATTTYLNGDNSLESVARESAAEADSVLAKLAAQEKLMHADQWRDKVNAITSNWQQLKVDWRSKSAAENFEAHTRLIALINEYRHHVAGDTGLLLDPQADAYYLIVTMVDQIPRLRERLAQTRGLLAAMAAKGVDERTLGKLDALLNHEVVSNIDRIDNDIELIEDFHPELSTKLNAEWEPAKQAITALREELSKQVLQTGTLGQDASGYFRQISTTLAGLDSFYNLMYEHVVHDGLSKRLAQEKRMLIAQISVALTVLLLVGWLIAGFARDLTLRAEALEADMARLSDGDFTALPAVKGNDEMSHIAHSAGKLAAKLGSTMRDIQANARELMAAASNVASISTQVASSTSEQSNAAAAMAAAVEELTVSISHMSDNADDAHRLSTDSGKASSEGGSVINQTVESMEQIAQAVRSASSNVSALGKDAEAISGIVGVIKEIADQTNLLALNAAIEAARAGETGRGFAVVADEVRKLAERTTASTKQIGEMVARIQQGTQGVVDGMGEGVEQVESGVDLASQAGSAIAQIREGSARVVEVVSEITASLKEQSSVAHEVAGKVETIAQMSEQNTQAAESSAATAEQLRGLAMGLEQKVSTFRFNEA</sequence>
<evidence type="ECO:0000256" key="4">
    <source>
        <dbReference type="ARBA" id="ARBA00023136"/>
    </source>
</evidence>
<dbReference type="PANTHER" id="PTHR32089">
    <property type="entry name" value="METHYL-ACCEPTING CHEMOTAXIS PROTEIN MCPB"/>
    <property type="match status" value="1"/>
</dbReference>
<dbReference type="PROSITE" id="PS50111">
    <property type="entry name" value="CHEMOTAXIS_TRANSDUC_2"/>
    <property type="match status" value="1"/>
</dbReference>
<dbReference type="CDD" id="cd11386">
    <property type="entry name" value="MCP_signal"/>
    <property type="match status" value="1"/>
</dbReference>
<evidence type="ECO:0000313" key="11">
    <source>
        <dbReference type="EMBL" id="MDN3575406.1"/>
    </source>
</evidence>
<reference evidence="11" key="1">
    <citation type="journal article" date="2014" name="Int. J. Syst. Evol. Microbiol.">
        <title>Complete genome of a new Firmicutes species belonging to the dominant human colonic microbiota ('Ruminococcus bicirculans') reveals two chromosomes and a selective capacity to utilize plant glucans.</title>
        <authorList>
            <consortium name="NISC Comparative Sequencing Program"/>
            <person name="Wegmann U."/>
            <person name="Louis P."/>
            <person name="Goesmann A."/>
            <person name="Henrissat B."/>
            <person name="Duncan S.H."/>
            <person name="Flint H.J."/>
        </authorList>
    </citation>
    <scope>NUCLEOTIDE SEQUENCE</scope>
    <source>
        <strain evidence="11">CECT 7703</strain>
    </source>
</reference>
<evidence type="ECO:0000256" key="3">
    <source>
        <dbReference type="ARBA" id="ARBA00022989"/>
    </source>
</evidence>
<dbReference type="PANTHER" id="PTHR32089:SF119">
    <property type="entry name" value="METHYL-ACCEPTING CHEMOTAXIS PROTEIN CTPL"/>
    <property type="match status" value="1"/>
</dbReference>
<dbReference type="InterPro" id="IPR003660">
    <property type="entry name" value="HAMP_dom"/>
</dbReference>
<evidence type="ECO:0000256" key="6">
    <source>
        <dbReference type="ARBA" id="ARBA00029447"/>
    </source>
</evidence>
<feature type="domain" description="Methyl-accepting transducer" evidence="9">
    <location>
        <begin position="403"/>
        <end position="639"/>
    </location>
</feature>
<accession>A0ABT8AZY6</accession>
<keyword evidence="2 8" id="KW-0812">Transmembrane</keyword>
<evidence type="ECO:0000259" key="10">
    <source>
        <dbReference type="PROSITE" id="PS50885"/>
    </source>
</evidence>
<dbReference type="Gene3D" id="1.10.287.950">
    <property type="entry name" value="Methyl-accepting chemotaxis protein"/>
    <property type="match status" value="1"/>
</dbReference>
<keyword evidence="3 8" id="KW-1133">Transmembrane helix</keyword>
<feature type="transmembrane region" description="Helical" evidence="8">
    <location>
        <begin position="22"/>
        <end position="42"/>
    </location>
</feature>
<dbReference type="PROSITE" id="PS50885">
    <property type="entry name" value="HAMP"/>
    <property type="match status" value="1"/>
</dbReference>
<evidence type="ECO:0000256" key="2">
    <source>
        <dbReference type="ARBA" id="ARBA00022692"/>
    </source>
</evidence>
<evidence type="ECO:0000313" key="12">
    <source>
        <dbReference type="Proteomes" id="UP001180081"/>
    </source>
</evidence>
<evidence type="ECO:0000256" key="1">
    <source>
        <dbReference type="ARBA" id="ARBA00004141"/>
    </source>
</evidence>
<keyword evidence="5 7" id="KW-0807">Transducer</keyword>
<evidence type="ECO:0000256" key="8">
    <source>
        <dbReference type="SAM" id="Phobius"/>
    </source>
</evidence>
<dbReference type="InterPro" id="IPR004090">
    <property type="entry name" value="Chemotax_Me-accpt_rcpt"/>
</dbReference>
<dbReference type="SUPFAM" id="SSF58104">
    <property type="entry name" value="Methyl-accepting chemotaxis protein (MCP) signaling domain"/>
    <property type="match status" value="1"/>
</dbReference>
<comment type="subcellular location">
    <subcellularLocation>
        <location evidence="1">Membrane</location>
        <topology evidence="1">Multi-pass membrane protein</topology>
    </subcellularLocation>
</comment>
<protein>
    <submittedName>
        <fullName evidence="11">Methyl-accepting chemotaxis protein</fullName>
    </submittedName>
</protein>